<dbReference type="RefSeq" id="WP_216658172.1">
    <property type="nucleotide sequence ID" value="NZ_CP012542.1"/>
</dbReference>
<proteinExistence type="inferred from homology"/>
<accession>A0A6G5QIF0</accession>
<keyword evidence="4 6" id="KW-1133">Transmembrane helix</keyword>
<keyword evidence="3 6" id="KW-0812">Transmembrane</keyword>
<keyword evidence="5 6" id="KW-0472">Membrane</keyword>
<dbReference type="GO" id="GO:0016020">
    <property type="term" value="C:membrane"/>
    <property type="evidence" value="ECO:0007669"/>
    <property type="project" value="UniProtKB-SubCell"/>
</dbReference>
<protein>
    <submittedName>
        <fullName evidence="7">Membrane protein, TerC family</fullName>
    </submittedName>
</protein>
<dbReference type="PANTHER" id="PTHR30238">
    <property type="entry name" value="MEMBRANE BOUND PREDICTED REDOX MODULATOR"/>
    <property type="match status" value="1"/>
</dbReference>
<evidence type="ECO:0000313" key="8">
    <source>
        <dbReference type="Proteomes" id="UP000503264"/>
    </source>
</evidence>
<reference evidence="7 8" key="1">
    <citation type="submission" date="2016-07" db="EMBL/GenBank/DDBJ databases">
        <title>Comparative genomics of the Campylobacter concisus group.</title>
        <authorList>
            <person name="Miller W.G."/>
            <person name="Yee E."/>
            <person name="Chapman M.H."/>
            <person name="Huynh S."/>
            <person name="Bono J.L."/>
            <person name="On S.L.W."/>
            <person name="StLeger J."/>
            <person name="Foster G."/>
            <person name="Parker C.T."/>
        </authorList>
    </citation>
    <scope>NUCLEOTIDE SEQUENCE [LARGE SCALE GENOMIC DNA]</scope>
    <source>
        <strain evidence="7 8">CCUG 21559</strain>
    </source>
</reference>
<evidence type="ECO:0000256" key="6">
    <source>
        <dbReference type="SAM" id="Phobius"/>
    </source>
</evidence>
<feature type="transmembrane region" description="Helical" evidence="6">
    <location>
        <begin position="276"/>
        <end position="299"/>
    </location>
</feature>
<evidence type="ECO:0000256" key="1">
    <source>
        <dbReference type="ARBA" id="ARBA00004141"/>
    </source>
</evidence>
<keyword evidence="8" id="KW-1185">Reference proteome</keyword>
<evidence type="ECO:0000313" key="7">
    <source>
        <dbReference type="EMBL" id="QCD45357.1"/>
    </source>
</evidence>
<name>A0A6G5QIF0_9BACT</name>
<feature type="transmembrane region" description="Helical" evidence="6">
    <location>
        <begin position="66"/>
        <end position="93"/>
    </location>
</feature>
<feature type="transmembrane region" description="Helical" evidence="6">
    <location>
        <begin position="242"/>
        <end position="264"/>
    </location>
</feature>
<dbReference type="PANTHER" id="PTHR30238:SF0">
    <property type="entry name" value="THYLAKOID MEMBRANE PROTEIN TERC, CHLOROPLASTIC"/>
    <property type="match status" value="1"/>
</dbReference>
<dbReference type="NCBIfam" id="TIGR03718">
    <property type="entry name" value="R_switched_Alx"/>
    <property type="match status" value="1"/>
</dbReference>
<evidence type="ECO:0000256" key="4">
    <source>
        <dbReference type="ARBA" id="ARBA00022989"/>
    </source>
</evidence>
<evidence type="ECO:0000256" key="2">
    <source>
        <dbReference type="ARBA" id="ARBA00007511"/>
    </source>
</evidence>
<comment type="subcellular location">
    <subcellularLocation>
        <location evidence="1">Membrane</location>
        <topology evidence="1">Multi-pass membrane protein</topology>
    </subcellularLocation>
</comment>
<feature type="transmembrane region" description="Helical" evidence="6">
    <location>
        <begin position="6"/>
        <end position="28"/>
    </location>
</feature>
<gene>
    <name evidence="7" type="ORF">CMUC_1607</name>
</gene>
<feature type="transmembrane region" description="Helical" evidence="6">
    <location>
        <begin position="105"/>
        <end position="123"/>
    </location>
</feature>
<feature type="transmembrane region" description="Helical" evidence="6">
    <location>
        <begin position="129"/>
        <end position="150"/>
    </location>
</feature>
<feature type="transmembrane region" description="Helical" evidence="6">
    <location>
        <begin position="305"/>
        <end position="324"/>
    </location>
</feature>
<dbReference type="AlphaFoldDB" id="A0A6G5QIF0"/>
<evidence type="ECO:0000256" key="5">
    <source>
        <dbReference type="ARBA" id="ARBA00023136"/>
    </source>
</evidence>
<feature type="transmembrane region" description="Helical" evidence="6">
    <location>
        <begin position="40"/>
        <end position="60"/>
    </location>
</feature>
<dbReference type="InterPro" id="IPR022369">
    <property type="entry name" value="Integral_membrane_TerC_rswitch"/>
</dbReference>
<dbReference type="Proteomes" id="UP000503264">
    <property type="component" value="Chromosome"/>
</dbReference>
<comment type="similarity">
    <text evidence="2">Belongs to the TerC family.</text>
</comment>
<dbReference type="EMBL" id="CP012542">
    <property type="protein sequence ID" value="QCD45357.1"/>
    <property type="molecule type" value="Genomic_DNA"/>
</dbReference>
<evidence type="ECO:0000256" key="3">
    <source>
        <dbReference type="ARBA" id="ARBA00022692"/>
    </source>
</evidence>
<dbReference type="Pfam" id="PF03741">
    <property type="entry name" value="TerC"/>
    <property type="match status" value="1"/>
</dbReference>
<sequence>MSHLSSFSQDIFVFVSVVIIAFLIDLFAHKKDEVITLKSAVYFSIFWVGASVAFGGYLYVAEGSEFASLFFAGYALEKALSVDNLFVMMAIFKWFSVPEIYRHRVLYYGVLGAIVFRLIFVLIDTSLMALSHWVEVIFALIIAYTAIVMLKGGEDKGDEDYSQHLAYRLVHKFFPVFPRLVGHKFFITREFLHQNLKQNVAKSGALIATPLFLCLCVVELSDIMFAFDSVPAVIAISSDPLIVYSAMIFAVLGLRTLYFVLEALKNYLIHLEKAVVVLLFFIAIKLFLNATSHIFGFGFEISPNMSLVVVLSVLFCGIISSFIFKK</sequence>
<dbReference type="InterPro" id="IPR005496">
    <property type="entry name" value="Integral_membrane_TerC"/>
</dbReference>
<feature type="transmembrane region" description="Helical" evidence="6">
    <location>
        <begin position="205"/>
        <end position="227"/>
    </location>
</feature>
<organism evidence="7 8">
    <name type="scientific">Campylobacter mucosalis CCUG 21559</name>
    <dbReference type="NCBI Taxonomy" id="1032067"/>
    <lineage>
        <taxon>Bacteria</taxon>
        <taxon>Pseudomonadati</taxon>
        <taxon>Campylobacterota</taxon>
        <taxon>Epsilonproteobacteria</taxon>
        <taxon>Campylobacterales</taxon>
        <taxon>Campylobacteraceae</taxon>
        <taxon>Campylobacter</taxon>
    </lineage>
</organism>